<gene>
    <name evidence="4" type="ORF">HHM24_07960</name>
</gene>
<accession>A0ABX1SS83</accession>
<protein>
    <submittedName>
        <fullName evidence="4">RepB family plasmid replication initiator protein</fullName>
    </submittedName>
</protein>
<dbReference type="Pfam" id="PF21205">
    <property type="entry name" value="Rep3_C"/>
    <property type="match status" value="1"/>
</dbReference>
<evidence type="ECO:0000259" key="3">
    <source>
        <dbReference type="Pfam" id="PF01051"/>
    </source>
</evidence>
<comment type="similarity">
    <text evidence="1">Belongs to the initiator RepB protein family.</text>
</comment>
<feature type="domain" description="Initiator Rep protein WH1" evidence="3">
    <location>
        <begin position="5"/>
        <end position="149"/>
    </location>
</feature>
<evidence type="ECO:0000313" key="4">
    <source>
        <dbReference type="EMBL" id="NMK54654.1"/>
    </source>
</evidence>
<reference evidence="4 5" key="1">
    <citation type="submission" date="2020-04" db="EMBL/GenBank/DDBJ databases">
        <title>The Epidemiology and Molecular Characteristics of Linezolid-Resistant Staphylococcus capitis in Huashan Hospital, Shanghai.</title>
        <authorList>
            <person name="Ding L."/>
            <person name="Li P."/>
            <person name="Yang Y."/>
            <person name="Lin D."/>
            <person name="Xu X."/>
        </authorList>
    </citation>
    <scope>NUCLEOTIDE SEQUENCE [LARGE SCALE GENOMIC DNA]</scope>
    <source>
        <strain evidence="4 5">17-84</strain>
    </source>
</reference>
<name>A0ABX1SS83_STACP</name>
<dbReference type="Proteomes" id="UP000538955">
    <property type="component" value="Unassembled WGS sequence"/>
</dbReference>
<keyword evidence="5" id="KW-1185">Reference proteome</keyword>
<dbReference type="RefSeq" id="WP_168993007.1">
    <property type="nucleotide sequence ID" value="NZ_JABBMI010000064.1"/>
</dbReference>
<dbReference type="InterPro" id="IPR036388">
    <property type="entry name" value="WH-like_DNA-bd_sf"/>
</dbReference>
<comment type="caution">
    <text evidence="4">The sequence shown here is derived from an EMBL/GenBank/DDBJ whole genome shotgun (WGS) entry which is preliminary data.</text>
</comment>
<feature type="compositionally biased region" description="Basic and acidic residues" evidence="2">
    <location>
        <begin position="230"/>
        <end position="284"/>
    </location>
</feature>
<dbReference type="EMBL" id="JABBMI010000064">
    <property type="protein sequence ID" value="NMK54654.1"/>
    <property type="molecule type" value="Genomic_DNA"/>
</dbReference>
<evidence type="ECO:0000256" key="2">
    <source>
        <dbReference type="SAM" id="MobiDB-lite"/>
    </source>
</evidence>
<proteinExistence type="inferred from homology"/>
<dbReference type="InterPro" id="IPR036390">
    <property type="entry name" value="WH_DNA-bd_sf"/>
</dbReference>
<sequence length="284" mass="34100">MTGETVVYKNDLNLVPLRDFTSTEINLFFSMCNKLKERDTEELKVPFDELKHLSSYEQTEKKRFINDLKRVYDKVLKLTYTEYSGLSFKKFVLFTAYEVNAEEEYLTISVNPKLKHILNELTGDFTKFELEELTHIKSTYSKHMYRLLKQFKHTGYFKINMSDFRERLDVPQSYRMTNINTSILKPIMKDLAPLFRNLRINKVKGKRGRKIEWLEFVFSPETRIYSKKQPQADKKKQSDIKSKEKTPEWLKNRDKPQPPKEDDPHLERDRQAFLEQLDKDWDDK</sequence>
<evidence type="ECO:0000313" key="5">
    <source>
        <dbReference type="Proteomes" id="UP000538955"/>
    </source>
</evidence>
<dbReference type="Pfam" id="PF01051">
    <property type="entry name" value="Rep3_N"/>
    <property type="match status" value="1"/>
</dbReference>
<dbReference type="SUPFAM" id="SSF46785">
    <property type="entry name" value="Winged helix' DNA-binding domain"/>
    <property type="match status" value="2"/>
</dbReference>
<organism evidence="4 5">
    <name type="scientific">Staphylococcus capitis</name>
    <dbReference type="NCBI Taxonomy" id="29388"/>
    <lineage>
        <taxon>Bacteria</taxon>
        <taxon>Bacillati</taxon>
        <taxon>Bacillota</taxon>
        <taxon>Bacilli</taxon>
        <taxon>Bacillales</taxon>
        <taxon>Staphylococcaceae</taxon>
        <taxon>Staphylococcus</taxon>
    </lineage>
</organism>
<dbReference type="Gene3D" id="1.10.10.10">
    <property type="entry name" value="Winged helix-like DNA-binding domain superfamily/Winged helix DNA-binding domain"/>
    <property type="match status" value="2"/>
</dbReference>
<dbReference type="InterPro" id="IPR000525">
    <property type="entry name" value="Initiator_Rep_WH1"/>
</dbReference>
<feature type="region of interest" description="Disordered" evidence="2">
    <location>
        <begin position="227"/>
        <end position="284"/>
    </location>
</feature>
<evidence type="ECO:0000256" key="1">
    <source>
        <dbReference type="ARBA" id="ARBA00038283"/>
    </source>
</evidence>